<feature type="coiled-coil region" evidence="1">
    <location>
        <begin position="37"/>
        <end position="64"/>
    </location>
</feature>
<evidence type="ECO:0000256" key="1">
    <source>
        <dbReference type="SAM" id="Coils"/>
    </source>
</evidence>
<sequence>MKLFDEFATWFKEKDQQLMELHTVKEAEMLSKAYKGLEEEQALMREYLRRIENLIEDAENFVRAEAINPADVTQRVSDFEKWFNEVEIQLTMLFSKRPVSLSEEEKLNLARELGRLTAEKERLEKRIHKFYEIMAKTRLLIDDLNEDLAKKLTGGHSLAAIGEILLKKFSREYRAEYGLGRKEIRQFLQDYYQIDKQASRELFILLEKAGILRFSTRLPDDYKTQPLVYYSPDIDDLMGEYTGISPQIFGAWEINA</sequence>
<gene>
    <name evidence="2" type="ORF">ENK44_10090</name>
</gene>
<reference evidence="2" key="1">
    <citation type="journal article" date="2020" name="mSystems">
        <title>Genome- and Community-Level Interaction Insights into Carbon Utilization and Element Cycling Functions of Hydrothermarchaeota in Hydrothermal Sediment.</title>
        <authorList>
            <person name="Zhou Z."/>
            <person name="Liu Y."/>
            <person name="Xu W."/>
            <person name="Pan J."/>
            <person name="Luo Z.H."/>
            <person name="Li M."/>
        </authorList>
    </citation>
    <scope>NUCLEOTIDE SEQUENCE [LARGE SCALE GENOMIC DNA]</scope>
    <source>
        <strain evidence="2">HyVt-577</strain>
    </source>
</reference>
<dbReference type="AlphaFoldDB" id="A0A7V4WVN5"/>
<keyword evidence="1" id="KW-0175">Coiled coil</keyword>
<protein>
    <submittedName>
        <fullName evidence="2">Uncharacterized protein</fullName>
    </submittedName>
</protein>
<accession>A0A7V4WVN5</accession>
<dbReference type="EMBL" id="DRQG01000093">
    <property type="protein sequence ID" value="HGY56043.1"/>
    <property type="molecule type" value="Genomic_DNA"/>
</dbReference>
<proteinExistence type="predicted"/>
<organism evidence="2">
    <name type="scientific">Caldithrix abyssi</name>
    <dbReference type="NCBI Taxonomy" id="187145"/>
    <lineage>
        <taxon>Bacteria</taxon>
        <taxon>Pseudomonadati</taxon>
        <taxon>Calditrichota</taxon>
        <taxon>Calditrichia</taxon>
        <taxon>Calditrichales</taxon>
        <taxon>Calditrichaceae</taxon>
        <taxon>Caldithrix</taxon>
    </lineage>
</organism>
<name>A0A7V4WVN5_CALAY</name>
<comment type="caution">
    <text evidence="2">The sequence shown here is derived from an EMBL/GenBank/DDBJ whole genome shotgun (WGS) entry which is preliminary data.</text>
</comment>
<evidence type="ECO:0000313" key="2">
    <source>
        <dbReference type="EMBL" id="HGY56043.1"/>
    </source>
</evidence>
<dbReference type="Proteomes" id="UP000885779">
    <property type="component" value="Unassembled WGS sequence"/>
</dbReference>